<accession>A0A0P0X3Y4</accession>
<feature type="compositionally biased region" description="Basic and acidic residues" evidence="1">
    <location>
        <begin position="39"/>
        <end position="51"/>
    </location>
</feature>
<dbReference type="KEGG" id="dosa:Os07g0225050"/>
<dbReference type="AlphaFoldDB" id="A0A0P0X3Y4"/>
<evidence type="ECO:0000313" key="2">
    <source>
        <dbReference type="EMBL" id="BAH93835.1"/>
    </source>
</evidence>
<feature type="compositionally biased region" description="Basic and acidic residues" evidence="1">
    <location>
        <begin position="187"/>
        <end position="197"/>
    </location>
</feature>
<proteinExistence type="predicted"/>
<feature type="compositionally biased region" description="Basic and acidic residues" evidence="1">
    <location>
        <begin position="85"/>
        <end position="96"/>
    </location>
</feature>
<feature type="region of interest" description="Disordered" evidence="1">
    <location>
        <begin position="1"/>
        <end position="214"/>
    </location>
</feature>
<dbReference type="EMBL" id="AP008213">
    <property type="protein sequence ID" value="BAH93835.1"/>
    <property type="molecule type" value="Genomic_DNA"/>
</dbReference>
<name>A0A0P0X3Y4_ORYSJ</name>
<sequence length="214" mass="23528">MEPKRQDGHRNCRQDGSRAPAGVAERSQHAAPADGNAGDNKRGDGGEHQAAERAVGAVDGLEGEERDERPGEAREDGVGQGRIHRREELGHQRADAGDAGDEQGEAEGGVDDGHDRPERRPQGARRKSREADLVDAAVLHRGEAELRDEDDGGHHVDPREHDRRRGRDRPGADGGGRQPQHPRPHRRSDDEAHRRPEALLLPSTGYPVLDERRR</sequence>
<reference evidence="2 3" key="1">
    <citation type="journal article" date="2005" name="Nature">
        <title>The map-based sequence of the rice genome.</title>
        <authorList>
            <consortium name="International rice genome sequencing project (IRGSP)"/>
            <person name="Matsumoto T."/>
            <person name="Wu J."/>
            <person name="Kanamori H."/>
            <person name="Katayose Y."/>
            <person name="Fujisawa M."/>
            <person name="Namiki N."/>
            <person name="Mizuno H."/>
            <person name="Yamamoto K."/>
            <person name="Antonio B.A."/>
            <person name="Baba T."/>
            <person name="Sakata K."/>
            <person name="Nagamura Y."/>
            <person name="Aoki H."/>
            <person name="Arikawa K."/>
            <person name="Arita K."/>
            <person name="Bito T."/>
            <person name="Chiden Y."/>
            <person name="Fujitsuka N."/>
            <person name="Fukunaka R."/>
            <person name="Hamada M."/>
            <person name="Harada C."/>
            <person name="Hayashi A."/>
            <person name="Hijishita S."/>
            <person name="Honda M."/>
            <person name="Hosokawa S."/>
            <person name="Ichikawa Y."/>
            <person name="Idonuma A."/>
            <person name="Iijima M."/>
            <person name="Ikeda M."/>
            <person name="Ikeno M."/>
            <person name="Ito K."/>
            <person name="Ito S."/>
            <person name="Ito T."/>
            <person name="Ito Y."/>
            <person name="Ito Y."/>
            <person name="Iwabuchi A."/>
            <person name="Kamiya K."/>
            <person name="Karasawa W."/>
            <person name="Kurita K."/>
            <person name="Katagiri S."/>
            <person name="Kikuta A."/>
            <person name="Kobayashi H."/>
            <person name="Kobayashi N."/>
            <person name="Machita K."/>
            <person name="Maehara T."/>
            <person name="Masukawa M."/>
            <person name="Mizubayashi T."/>
            <person name="Mukai Y."/>
            <person name="Nagasaki H."/>
            <person name="Nagata Y."/>
            <person name="Naito S."/>
            <person name="Nakashima M."/>
            <person name="Nakama Y."/>
            <person name="Nakamichi Y."/>
            <person name="Nakamura M."/>
            <person name="Meguro A."/>
            <person name="Negishi M."/>
            <person name="Ohta I."/>
            <person name="Ohta T."/>
            <person name="Okamoto M."/>
            <person name="Ono N."/>
            <person name="Saji S."/>
            <person name="Sakaguchi M."/>
            <person name="Sakai K."/>
            <person name="Shibata M."/>
            <person name="Shimokawa T."/>
            <person name="Song J."/>
            <person name="Takazaki Y."/>
            <person name="Terasawa K."/>
            <person name="Tsugane M."/>
            <person name="Tsuji K."/>
            <person name="Ueda S."/>
            <person name="Waki K."/>
            <person name="Yamagata H."/>
            <person name="Yamamoto M."/>
            <person name="Yamamoto S."/>
            <person name="Yamane H."/>
            <person name="Yoshiki S."/>
            <person name="Yoshihara R."/>
            <person name="Yukawa K."/>
            <person name="Zhong H."/>
            <person name="Yano M."/>
            <person name="Yuan Q."/>
            <person name="Ouyang S."/>
            <person name="Liu J."/>
            <person name="Jones K.M."/>
            <person name="Gansberger K."/>
            <person name="Moffat K."/>
            <person name="Hill J."/>
            <person name="Bera J."/>
            <person name="Fadrosh D."/>
            <person name="Jin S."/>
            <person name="Johri S."/>
            <person name="Kim M."/>
            <person name="Overton L."/>
            <person name="Reardon M."/>
            <person name="Tsitrin T."/>
            <person name="Vuong H."/>
            <person name="Weaver B."/>
            <person name="Ciecko A."/>
            <person name="Tallon L."/>
            <person name="Jackson J."/>
            <person name="Pai G."/>
            <person name="Aken S.V."/>
            <person name="Utterback T."/>
            <person name="Reidmuller S."/>
            <person name="Feldblyum T."/>
            <person name="Hsiao J."/>
            <person name="Zismann V."/>
            <person name="Iobst S."/>
            <person name="de Vazeille A.R."/>
            <person name="Buell C.R."/>
            <person name="Ying K."/>
            <person name="Li Y."/>
            <person name="Lu T."/>
            <person name="Huang Y."/>
            <person name="Zhao Q."/>
            <person name="Feng Q."/>
            <person name="Zhang L."/>
            <person name="Zhu J."/>
            <person name="Weng Q."/>
            <person name="Mu J."/>
            <person name="Lu Y."/>
            <person name="Fan D."/>
            <person name="Liu Y."/>
            <person name="Guan J."/>
            <person name="Zhang Y."/>
            <person name="Yu S."/>
            <person name="Liu X."/>
            <person name="Zhang Y."/>
            <person name="Hong G."/>
            <person name="Han B."/>
            <person name="Choisne N."/>
            <person name="Demange N."/>
            <person name="Orjeda G."/>
            <person name="Samain S."/>
            <person name="Cattolico L."/>
            <person name="Pelletier E."/>
            <person name="Couloux A."/>
            <person name="Segurens B."/>
            <person name="Wincker P."/>
            <person name="D'Hont A."/>
            <person name="Scarpelli C."/>
            <person name="Weissenbach J."/>
            <person name="Salanoubat M."/>
            <person name="Quetier F."/>
            <person name="Yu Y."/>
            <person name="Kim H.R."/>
            <person name="Rambo T."/>
            <person name="Currie J."/>
            <person name="Collura K."/>
            <person name="Luo M."/>
            <person name="Yang T."/>
            <person name="Ammiraju J.S.S."/>
            <person name="Engler F."/>
            <person name="Soderlund C."/>
            <person name="Wing R.A."/>
            <person name="Palmer L.E."/>
            <person name="de la Bastide M."/>
            <person name="Spiegel L."/>
            <person name="Nascimento L."/>
            <person name="Zutavern T."/>
            <person name="O'Shaughnessy A."/>
            <person name="Dike S."/>
            <person name="Dedhia N."/>
            <person name="Preston R."/>
            <person name="Balija V."/>
            <person name="McCombie W.R."/>
            <person name="Chow T."/>
            <person name="Chen H."/>
            <person name="Chung M."/>
            <person name="Chen C."/>
            <person name="Shaw J."/>
            <person name="Wu H."/>
            <person name="Hsiao K."/>
            <person name="Chao Y."/>
            <person name="Chu M."/>
            <person name="Cheng C."/>
            <person name="Hour A."/>
            <person name="Lee P."/>
            <person name="Lin S."/>
            <person name="Lin Y."/>
            <person name="Liou J."/>
            <person name="Liu S."/>
            <person name="Hsing Y."/>
            <person name="Raghuvanshi S."/>
            <person name="Mohanty A."/>
            <person name="Bharti A.K."/>
            <person name="Gaur A."/>
            <person name="Gupta V."/>
            <person name="Kumar D."/>
            <person name="Ravi V."/>
            <person name="Vij S."/>
            <person name="Kapur A."/>
            <person name="Khurana P."/>
            <person name="Khurana P."/>
            <person name="Khurana J.P."/>
            <person name="Tyagi A.K."/>
            <person name="Gaikwad K."/>
            <person name="Singh A."/>
            <person name="Dalal V."/>
            <person name="Srivastava S."/>
            <person name="Dixit A."/>
            <person name="Pal A.K."/>
            <person name="Ghazi I.A."/>
            <person name="Yadav M."/>
            <person name="Pandit A."/>
            <person name="Bhargava A."/>
            <person name="Sureshbabu K."/>
            <person name="Batra K."/>
            <person name="Sharma T.R."/>
            <person name="Mohapatra T."/>
            <person name="Singh N.K."/>
            <person name="Messing J."/>
            <person name="Nelson A.B."/>
            <person name="Fuks G."/>
            <person name="Kavchok S."/>
            <person name="Keizer G."/>
            <person name="Linton E."/>
            <person name="Llaca V."/>
            <person name="Song R."/>
            <person name="Tanyolac B."/>
            <person name="Young S."/>
            <person name="Ho-Il K."/>
            <person name="Hahn J.H."/>
            <person name="Sangsakoo G."/>
            <person name="Vanavichit A."/>
            <person name="de Mattos Luiz.A.T."/>
            <person name="Zimmer P.D."/>
            <person name="Malone G."/>
            <person name="Dellagostin O."/>
            <person name="de Oliveira A.C."/>
            <person name="Bevan M."/>
            <person name="Bancroft I."/>
            <person name="Minx P."/>
            <person name="Cordum H."/>
            <person name="Wilson R."/>
            <person name="Cheng Z."/>
            <person name="Jin W."/>
            <person name="Jiang J."/>
            <person name="Leong S.A."/>
            <person name="Iwama H."/>
            <person name="Gojobori T."/>
            <person name="Itoh T."/>
            <person name="Niimura Y."/>
            <person name="Fujii Y."/>
            <person name="Habara T."/>
            <person name="Sakai H."/>
            <person name="Sato Y."/>
            <person name="Wilson G."/>
            <person name="Kumar K."/>
            <person name="McCouch S."/>
            <person name="Juretic N."/>
            <person name="Hoen D."/>
            <person name="Wright S."/>
            <person name="Bruskiewich R."/>
            <person name="Bureau T."/>
            <person name="Miyao A."/>
            <person name="Hirochika H."/>
            <person name="Nishikawa T."/>
            <person name="Kadowaki K."/>
            <person name="Sugiura M."/>
            <person name="Burr B."/>
            <person name="Sasaki T."/>
        </authorList>
    </citation>
    <scope>NUCLEOTIDE SEQUENCE [LARGE SCALE GENOMIC DNA]</scope>
    <source>
        <strain evidence="3">cv. Nipponbare</strain>
    </source>
</reference>
<feature type="compositionally biased region" description="Basic and acidic residues" evidence="1">
    <location>
        <begin position="111"/>
        <end position="121"/>
    </location>
</feature>
<dbReference type="Gramene" id="Os07t0225000-01">
    <property type="protein sequence ID" value="Os07t0225000-01"/>
    <property type="gene ID" value="Os07g0225000"/>
</dbReference>
<evidence type="ECO:0000313" key="3">
    <source>
        <dbReference type="Proteomes" id="UP000000763"/>
    </source>
</evidence>
<reference evidence="3" key="2">
    <citation type="journal article" date="2008" name="Nucleic Acids Res.">
        <title>The rice annotation project database (RAP-DB): 2008 update.</title>
        <authorList>
            <consortium name="The rice annotation project (RAP)"/>
        </authorList>
    </citation>
    <scope>GENOME REANNOTATION</scope>
    <source>
        <strain evidence="3">cv. Nipponbare</strain>
    </source>
</reference>
<dbReference type="Proteomes" id="UP000000763">
    <property type="component" value="Chromosome 7"/>
</dbReference>
<feature type="compositionally biased region" description="Basic and acidic residues" evidence="1">
    <location>
        <begin position="66"/>
        <end position="77"/>
    </location>
</feature>
<feature type="compositionally biased region" description="Acidic residues" evidence="1">
    <location>
        <begin position="98"/>
        <end position="110"/>
    </location>
</feature>
<feature type="compositionally biased region" description="Basic and acidic residues" evidence="1">
    <location>
        <begin position="152"/>
        <end position="171"/>
    </location>
</feature>
<protein>
    <submittedName>
        <fullName evidence="2">Os07g0225050 protein</fullName>
    </submittedName>
</protein>
<feature type="compositionally biased region" description="Basic and acidic residues" evidence="1">
    <location>
        <begin position="1"/>
        <end position="16"/>
    </location>
</feature>
<gene>
    <name evidence="2" type="ordered locus">Os07g0225050</name>
</gene>
<organism evidence="2 3">
    <name type="scientific">Oryza sativa subsp. japonica</name>
    <name type="common">Rice</name>
    <dbReference type="NCBI Taxonomy" id="39947"/>
    <lineage>
        <taxon>Eukaryota</taxon>
        <taxon>Viridiplantae</taxon>
        <taxon>Streptophyta</taxon>
        <taxon>Embryophyta</taxon>
        <taxon>Tracheophyta</taxon>
        <taxon>Spermatophyta</taxon>
        <taxon>Magnoliopsida</taxon>
        <taxon>Liliopsida</taxon>
        <taxon>Poales</taxon>
        <taxon>Poaceae</taxon>
        <taxon>BOP clade</taxon>
        <taxon>Oryzoideae</taxon>
        <taxon>Oryzeae</taxon>
        <taxon>Oryzinae</taxon>
        <taxon>Oryza</taxon>
        <taxon>Oryza sativa</taxon>
    </lineage>
</organism>
<evidence type="ECO:0000256" key="1">
    <source>
        <dbReference type="SAM" id="MobiDB-lite"/>
    </source>
</evidence>